<name>A0ABW0U9X0_9BACI</name>
<evidence type="ECO:0000259" key="1">
    <source>
        <dbReference type="Pfam" id="PF00107"/>
    </source>
</evidence>
<keyword evidence="3" id="KW-1185">Reference proteome</keyword>
<gene>
    <name evidence="2" type="ORF">ACFPTR_11890</name>
</gene>
<protein>
    <submittedName>
        <fullName evidence="2">Zinc-binding dehydrogenase</fullName>
    </submittedName>
</protein>
<dbReference type="PANTHER" id="PTHR44013:SF1">
    <property type="entry name" value="ZINC-TYPE ALCOHOL DEHYDROGENASE-LIKE PROTEIN C16A3.02C"/>
    <property type="match status" value="1"/>
</dbReference>
<dbReference type="PANTHER" id="PTHR44013">
    <property type="entry name" value="ZINC-TYPE ALCOHOL DEHYDROGENASE-LIKE PROTEIN C16A3.02C"/>
    <property type="match status" value="1"/>
</dbReference>
<dbReference type="Proteomes" id="UP001596143">
    <property type="component" value="Unassembled WGS sequence"/>
</dbReference>
<dbReference type="RefSeq" id="WP_270896009.1">
    <property type="nucleotide sequence ID" value="NZ_JBHSPF010000061.1"/>
</dbReference>
<comment type="caution">
    <text evidence="2">The sequence shown here is derived from an EMBL/GenBank/DDBJ whole genome shotgun (WGS) entry which is preliminary data.</text>
</comment>
<proteinExistence type="predicted"/>
<evidence type="ECO:0000313" key="3">
    <source>
        <dbReference type="Proteomes" id="UP001596143"/>
    </source>
</evidence>
<reference evidence="3" key="1">
    <citation type="journal article" date="2019" name="Int. J. Syst. Evol. Microbiol.">
        <title>The Global Catalogue of Microorganisms (GCM) 10K type strain sequencing project: providing services to taxonomists for standard genome sequencing and annotation.</title>
        <authorList>
            <consortium name="The Broad Institute Genomics Platform"/>
            <consortium name="The Broad Institute Genome Sequencing Center for Infectious Disease"/>
            <person name="Wu L."/>
            <person name="Ma J."/>
        </authorList>
    </citation>
    <scope>NUCLEOTIDE SEQUENCE [LARGE SCALE GENOMIC DNA]</scope>
    <source>
        <strain evidence="3">CGMCC 1.15790</strain>
    </source>
</reference>
<feature type="domain" description="Alcohol dehydrogenase-like C-terminal" evidence="1">
    <location>
        <begin position="47"/>
        <end position="95"/>
    </location>
</feature>
<evidence type="ECO:0000313" key="2">
    <source>
        <dbReference type="EMBL" id="MFC5629552.1"/>
    </source>
</evidence>
<sequence length="103" mass="11152">MKKPEKVSFEEASALGIAALTAYQLVNKESYEVQEGETVFVQGGSGGVGTYTVQFAKQNVAHVIATTSRNEKLLESLGVDEVVNYKKVDVPTAYANIKAKRLV</sequence>
<accession>A0ABW0U9X0</accession>
<dbReference type="InterPro" id="IPR036291">
    <property type="entry name" value="NAD(P)-bd_dom_sf"/>
</dbReference>
<dbReference type="Pfam" id="PF00107">
    <property type="entry name" value="ADH_zinc_N"/>
    <property type="match status" value="1"/>
</dbReference>
<dbReference type="InterPro" id="IPR013149">
    <property type="entry name" value="ADH-like_C"/>
</dbReference>
<dbReference type="EMBL" id="JBHSPF010000061">
    <property type="protein sequence ID" value="MFC5629552.1"/>
    <property type="molecule type" value="Genomic_DNA"/>
</dbReference>
<dbReference type="SUPFAM" id="SSF51735">
    <property type="entry name" value="NAD(P)-binding Rossmann-fold domains"/>
    <property type="match status" value="1"/>
</dbReference>
<dbReference type="Gene3D" id="3.90.180.10">
    <property type="entry name" value="Medium-chain alcohol dehydrogenases, catalytic domain"/>
    <property type="match status" value="1"/>
</dbReference>
<dbReference type="InterPro" id="IPR052733">
    <property type="entry name" value="Chloroplast_QOR"/>
</dbReference>
<dbReference type="Gene3D" id="3.40.50.720">
    <property type="entry name" value="NAD(P)-binding Rossmann-like Domain"/>
    <property type="match status" value="1"/>
</dbReference>
<organism evidence="2 3">
    <name type="scientific">Aliibacillus thermotolerans</name>
    <dbReference type="NCBI Taxonomy" id="1834418"/>
    <lineage>
        <taxon>Bacteria</taxon>
        <taxon>Bacillati</taxon>
        <taxon>Bacillota</taxon>
        <taxon>Bacilli</taxon>
        <taxon>Bacillales</taxon>
        <taxon>Bacillaceae</taxon>
        <taxon>Aliibacillus</taxon>
    </lineage>
</organism>